<keyword evidence="9" id="KW-0809">Transit peptide</keyword>
<evidence type="ECO:0000256" key="18">
    <source>
        <dbReference type="ARBA" id="ARBA00043210"/>
    </source>
</evidence>
<dbReference type="InterPro" id="IPR006683">
    <property type="entry name" value="Thioestr_dom"/>
</dbReference>
<evidence type="ECO:0000256" key="17">
    <source>
        <dbReference type="ARBA" id="ARBA00040123"/>
    </source>
</evidence>
<comment type="catalytic activity">
    <reaction evidence="21">
        <text>decanoyl-CoA + H2O = decanoate + CoA + H(+)</text>
        <dbReference type="Rhea" id="RHEA:40059"/>
        <dbReference type="ChEBI" id="CHEBI:15377"/>
        <dbReference type="ChEBI" id="CHEBI:15378"/>
        <dbReference type="ChEBI" id="CHEBI:27689"/>
        <dbReference type="ChEBI" id="CHEBI:57287"/>
        <dbReference type="ChEBI" id="CHEBI:61430"/>
    </reaction>
    <physiologicalReaction direction="left-to-right" evidence="21">
        <dbReference type="Rhea" id="RHEA:40060"/>
    </physiologicalReaction>
</comment>
<dbReference type="InterPro" id="IPR029069">
    <property type="entry name" value="HotDog_dom_sf"/>
</dbReference>
<evidence type="ECO:0000313" key="26">
    <source>
        <dbReference type="EMBL" id="MBO2452977.1"/>
    </source>
</evidence>
<feature type="region of interest" description="Disordered" evidence="24">
    <location>
        <begin position="1"/>
        <end position="44"/>
    </location>
</feature>
<evidence type="ECO:0000256" key="14">
    <source>
        <dbReference type="ARBA" id="ARBA00037002"/>
    </source>
</evidence>
<organism evidence="26 27">
    <name type="scientific">Actinomadura barringtoniae</name>
    <dbReference type="NCBI Taxonomy" id="1427535"/>
    <lineage>
        <taxon>Bacteria</taxon>
        <taxon>Bacillati</taxon>
        <taxon>Actinomycetota</taxon>
        <taxon>Actinomycetes</taxon>
        <taxon>Streptosporangiales</taxon>
        <taxon>Thermomonosporaceae</taxon>
        <taxon>Actinomadura</taxon>
    </lineage>
</organism>
<evidence type="ECO:0000256" key="11">
    <source>
        <dbReference type="ARBA" id="ARBA00023136"/>
    </source>
</evidence>
<name>A0A939TAY3_9ACTN</name>
<dbReference type="Gene3D" id="3.10.129.10">
    <property type="entry name" value="Hotdog Thioesterase"/>
    <property type="match status" value="1"/>
</dbReference>
<keyword evidence="12" id="KW-0966">Cell projection</keyword>
<evidence type="ECO:0000256" key="3">
    <source>
        <dbReference type="ARBA" id="ARBA00004632"/>
    </source>
</evidence>
<keyword evidence="6" id="KW-0053">Apoptosis</keyword>
<keyword evidence="4" id="KW-1003">Cell membrane</keyword>
<reference evidence="26" key="1">
    <citation type="submission" date="2021-03" db="EMBL/GenBank/DDBJ databases">
        <authorList>
            <person name="Kanchanasin P."/>
            <person name="Saeng-In P."/>
            <person name="Phongsopitanun W."/>
            <person name="Yuki M."/>
            <person name="Kudo T."/>
            <person name="Ohkuma M."/>
            <person name="Tanasupawat S."/>
        </authorList>
    </citation>
    <scope>NUCLEOTIDE SEQUENCE</scope>
    <source>
        <strain evidence="26">GKU 128</strain>
    </source>
</reference>
<comment type="catalytic activity">
    <reaction evidence="22">
        <text>dodecanoyl-CoA + H2O = dodecanoate + CoA + H(+)</text>
        <dbReference type="Rhea" id="RHEA:30135"/>
        <dbReference type="ChEBI" id="CHEBI:15377"/>
        <dbReference type="ChEBI" id="CHEBI:15378"/>
        <dbReference type="ChEBI" id="CHEBI:18262"/>
        <dbReference type="ChEBI" id="CHEBI:57287"/>
        <dbReference type="ChEBI" id="CHEBI:57375"/>
    </reaction>
    <physiologicalReaction direction="left-to-right" evidence="22">
        <dbReference type="Rhea" id="RHEA:30136"/>
    </physiologicalReaction>
</comment>
<evidence type="ECO:0000256" key="24">
    <source>
        <dbReference type="SAM" id="MobiDB-lite"/>
    </source>
</evidence>
<evidence type="ECO:0000256" key="5">
    <source>
        <dbReference type="ARBA" id="ARBA00022490"/>
    </source>
</evidence>
<comment type="catalytic activity">
    <reaction evidence="23">
        <text>tetradecanoyl-CoA + H2O = tetradecanoate + CoA + H(+)</text>
        <dbReference type="Rhea" id="RHEA:40119"/>
        <dbReference type="ChEBI" id="CHEBI:15377"/>
        <dbReference type="ChEBI" id="CHEBI:15378"/>
        <dbReference type="ChEBI" id="CHEBI:30807"/>
        <dbReference type="ChEBI" id="CHEBI:57287"/>
        <dbReference type="ChEBI" id="CHEBI:57385"/>
    </reaction>
    <physiologicalReaction direction="left-to-right" evidence="23">
        <dbReference type="Rhea" id="RHEA:40120"/>
    </physiologicalReaction>
</comment>
<keyword evidence="27" id="KW-1185">Reference proteome</keyword>
<keyword evidence="7" id="KW-0378">Hydrolase</keyword>
<evidence type="ECO:0000313" key="27">
    <source>
        <dbReference type="Proteomes" id="UP000669179"/>
    </source>
</evidence>
<protein>
    <recommendedName>
        <fullName evidence="17">Acyl-coenzyme A thioesterase THEM4</fullName>
        <ecNumber evidence="16">3.1.2.2</ecNumber>
    </recommendedName>
    <alternativeName>
        <fullName evidence="18">Thioesterase superfamily member 4</fullName>
    </alternativeName>
</protein>
<evidence type="ECO:0000256" key="8">
    <source>
        <dbReference type="ARBA" id="ARBA00022832"/>
    </source>
</evidence>
<dbReference type="GO" id="GO:0016787">
    <property type="term" value="F:hydrolase activity"/>
    <property type="evidence" value="ECO:0007669"/>
    <property type="project" value="UniProtKB-KW"/>
</dbReference>
<feature type="domain" description="Thioesterase" evidence="25">
    <location>
        <begin position="91"/>
        <end position="158"/>
    </location>
</feature>
<evidence type="ECO:0000256" key="21">
    <source>
        <dbReference type="ARBA" id="ARBA00047969"/>
    </source>
</evidence>
<evidence type="ECO:0000256" key="1">
    <source>
        <dbReference type="ARBA" id="ARBA00004170"/>
    </source>
</evidence>
<comment type="catalytic activity">
    <reaction evidence="20">
        <text>hexadecanoyl-CoA + H2O = hexadecanoate + CoA + H(+)</text>
        <dbReference type="Rhea" id="RHEA:16645"/>
        <dbReference type="ChEBI" id="CHEBI:7896"/>
        <dbReference type="ChEBI" id="CHEBI:15377"/>
        <dbReference type="ChEBI" id="CHEBI:15378"/>
        <dbReference type="ChEBI" id="CHEBI:57287"/>
        <dbReference type="ChEBI" id="CHEBI:57379"/>
        <dbReference type="EC" id="3.1.2.2"/>
    </reaction>
    <physiologicalReaction direction="left-to-right" evidence="20">
        <dbReference type="Rhea" id="RHEA:16646"/>
    </physiologicalReaction>
</comment>
<dbReference type="EC" id="3.1.2.2" evidence="16"/>
<accession>A0A939TAY3</accession>
<evidence type="ECO:0000256" key="13">
    <source>
        <dbReference type="ARBA" id="ARBA00035852"/>
    </source>
</evidence>
<evidence type="ECO:0000256" key="2">
    <source>
        <dbReference type="ARBA" id="ARBA00004496"/>
    </source>
</evidence>
<comment type="catalytic activity">
    <reaction evidence="13">
        <text>(5Z,8Z,11Z,14Z)-eicosatetraenoyl-CoA + H2O = (5Z,8Z,11Z,14Z)-eicosatetraenoate + CoA + H(+)</text>
        <dbReference type="Rhea" id="RHEA:40151"/>
        <dbReference type="ChEBI" id="CHEBI:15377"/>
        <dbReference type="ChEBI" id="CHEBI:15378"/>
        <dbReference type="ChEBI" id="CHEBI:32395"/>
        <dbReference type="ChEBI" id="CHEBI:57287"/>
        <dbReference type="ChEBI" id="CHEBI:57368"/>
    </reaction>
    <physiologicalReaction direction="left-to-right" evidence="13">
        <dbReference type="Rhea" id="RHEA:40152"/>
    </physiologicalReaction>
</comment>
<keyword evidence="5" id="KW-0963">Cytoplasm</keyword>
<gene>
    <name evidence="26" type="ORF">J4573_38205</name>
</gene>
<dbReference type="PANTHER" id="PTHR12418">
    <property type="entry name" value="ACYL-COENZYME A THIOESTERASE THEM4"/>
    <property type="match status" value="1"/>
</dbReference>
<dbReference type="CDD" id="cd03443">
    <property type="entry name" value="PaaI_thioesterase"/>
    <property type="match status" value="1"/>
</dbReference>
<dbReference type="GO" id="GO:0005737">
    <property type="term" value="C:cytoplasm"/>
    <property type="evidence" value="ECO:0007669"/>
    <property type="project" value="UniProtKB-SubCell"/>
</dbReference>
<evidence type="ECO:0000256" key="7">
    <source>
        <dbReference type="ARBA" id="ARBA00022801"/>
    </source>
</evidence>
<evidence type="ECO:0000256" key="10">
    <source>
        <dbReference type="ARBA" id="ARBA00023098"/>
    </source>
</evidence>
<evidence type="ECO:0000256" key="19">
    <source>
        <dbReference type="ARBA" id="ARBA00047588"/>
    </source>
</evidence>
<evidence type="ECO:0000256" key="12">
    <source>
        <dbReference type="ARBA" id="ARBA00023273"/>
    </source>
</evidence>
<keyword evidence="8" id="KW-0276">Fatty acid metabolism</keyword>
<evidence type="ECO:0000256" key="15">
    <source>
        <dbReference type="ARBA" id="ARBA00038456"/>
    </source>
</evidence>
<dbReference type="EMBL" id="JAGEOJ010000018">
    <property type="protein sequence ID" value="MBO2452977.1"/>
    <property type="molecule type" value="Genomic_DNA"/>
</dbReference>
<evidence type="ECO:0000256" key="4">
    <source>
        <dbReference type="ARBA" id="ARBA00022475"/>
    </source>
</evidence>
<evidence type="ECO:0000256" key="23">
    <source>
        <dbReference type="ARBA" id="ARBA00048180"/>
    </source>
</evidence>
<dbReference type="AlphaFoldDB" id="A0A939TAY3"/>
<comment type="catalytic activity">
    <reaction evidence="14">
        <text>(9Z)-octadecenoyl-CoA + H2O = (9Z)-octadecenoate + CoA + H(+)</text>
        <dbReference type="Rhea" id="RHEA:40139"/>
        <dbReference type="ChEBI" id="CHEBI:15377"/>
        <dbReference type="ChEBI" id="CHEBI:15378"/>
        <dbReference type="ChEBI" id="CHEBI:30823"/>
        <dbReference type="ChEBI" id="CHEBI:57287"/>
        <dbReference type="ChEBI" id="CHEBI:57387"/>
    </reaction>
    <physiologicalReaction direction="left-to-right" evidence="14">
        <dbReference type="Rhea" id="RHEA:40140"/>
    </physiologicalReaction>
</comment>
<dbReference type="Pfam" id="PF03061">
    <property type="entry name" value="4HBT"/>
    <property type="match status" value="1"/>
</dbReference>
<keyword evidence="11" id="KW-0472">Membrane</keyword>
<comment type="similarity">
    <text evidence="15">Belongs to the THEM4/THEM5 thioesterase family.</text>
</comment>
<dbReference type="InterPro" id="IPR052365">
    <property type="entry name" value="THEM4/THEM5_acyl-CoA_thioest"/>
</dbReference>
<evidence type="ECO:0000256" key="22">
    <source>
        <dbReference type="ARBA" id="ARBA00048074"/>
    </source>
</evidence>
<keyword evidence="10" id="KW-0443">Lipid metabolism</keyword>
<evidence type="ECO:0000259" key="25">
    <source>
        <dbReference type="Pfam" id="PF03061"/>
    </source>
</evidence>
<dbReference type="SUPFAM" id="SSF54637">
    <property type="entry name" value="Thioesterase/thiol ester dehydrase-isomerase"/>
    <property type="match status" value="1"/>
</dbReference>
<evidence type="ECO:0000256" key="20">
    <source>
        <dbReference type="ARBA" id="ARBA00047734"/>
    </source>
</evidence>
<comment type="subcellular location">
    <subcellularLocation>
        <location evidence="3">Cell projection</location>
        <location evidence="3">Ruffle membrane</location>
    </subcellularLocation>
    <subcellularLocation>
        <location evidence="2">Cytoplasm</location>
    </subcellularLocation>
    <subcellularLocation>
        <location evidence="1">Membrane</location>
        <topology evidence="1">Peripheral membrane protein</topology>
    </subcellularLocation>
</comment>
<sequence length="187" mass="19389">MTARSTGSPSGSPSGRPGPASSRTTPPPGATVPEPSGPDRRDLDLKLADYDGCFGCGDQSSDGLRVKQTGITGTEVTGEFTVLEAHQGAPGLAHGGVLATAMDESLGSSAWVLGKRYVTGRLETDFMAPVPVGSTVYLRSWCTGVDGRKAYLQGEGRIGGPDGPIAVRAAALFIEVPEEHFSREREG</sequence>
<dbReference type="PANTHER" id="PTHR12418:SF19">
    <property type="entry name" value="ACYL-COENZYME A THIOESTERASE THEM4"/>
    <property type="match status" value="1"/>
</dbReference>
<dbReference type="GO" id="GO:0006631">
    <property type="term" value="P:fatty acid metabolic process"/>
    <property type="evidence" value="ECO:0007669"/>
    <property type="project" value="UniProtKB-KW"/>
</dbReference>
<dbReference type="RefSeq" id="WP_208260998.1">
    <property type="nucleotide sequence ID" value="NZ_JAGEOJ010000018.1"/>
</dbReference>
<proteinExistence type="inferred from homology"/>
<comment type="caution">
    <text evidence="26">The sequence shown here is derived from an EMBL/GenBank/DDBJ whole genome shotgun (WGS) entry which is preliminary data.</text>
</comment>
<evidence type="ECO:0000256" key="9">
    <source>
        <dbReference type="ARBA" id="ARBA00022946"/>
    </source>
</evidence>
<comment type="catalytic activity">
    <reaction evidence="19">
        <text>octanoyl-CoA + H2O = octanoate + CoA + H(+)</text>
        <dbReference type="Rhea" id="RHEA:30143"/>
        <dbReference type="ChEBI" id="CHEBI:15377"/>
        <dbReference type="ChEBI" id="CHEBI:15378"/>
        <dbReference type="ChEBI" id="CHEBI:25646"/>
        <dbReference type="ChEBI" id="CHEBI:57287"/>
        <dbReference type="ChEBI" id="CHEBI:57386"/>
    </reaction>
    <physiologicalReaction direction="left-to-right" evidence="19">
        <dbReference type="Rhea" id="RHEA:30144"/>
    </physiologicalReaction>
</comment>
<feature type="compositionally biased region" description="Low complexity" evidence="24">
    <location>
        <begin position="1"/>
        <end position="24"/>
    </location>
</feature>
<dbReference type="GO" id="GO:0016020">
    <property type="term" value="C:membrane"/>
    <property type="evidence" value="ECO:0007669"/>
    <property type="project" value="UniProtKB-SubCell"/>
</dbReference>
<evidence type="ECO:0000256" key="6">
    <source>
        <dbReference type="ARBA" id="ARBA00022703"/>
    </source>
</evidence>
<evidence type="ECO:0000256" key="16">
    <source>
        <dbReference type="ARBA" id="ARBA00038848"/>
    </source>
</evidence>
<dbReference type="Proteomes" id="UP000669179">
    <property type="component" value="Unassembled WGS sequence"/>
</dbReference>